<reference evidence="4" key="1">
    <citation type="submission" date="2024-05" db="EMBL/GenBank/DDBJ databases">
        <title>Planctomycetes of the genus Singulisphaera possess chitinolytic capabilities.</title>
        <authorList>
            <person name="Ivanova A."/>
        </authorList>
    </citation>
    <scope>NUCLEOTIDE SEQUENCE</scope>
    <source>
        <strain evidence="4">Ch08T</strain>
    </source>
</reference>
<evidence type="ECO:0000256" key="2">
    <source>
        <dbReference type="SAM" id="MobiDB-lite"/>
    </source>
</evidence>
<protein>
    <submittedName>
        <fullName evidence="4">EscU/YscU/HrcU family type III secretion system export apparatus switch protein</fullName>
    </submittedName>
</protein>
<gene>
    <name evidence="4" type="ORF">V5E97_07605</name>
</gene>
<accession>A0AAU7CKY5</accession>
<dbReference type="PANTHER" id="PTHR30531:SF12">
    <property type="entry name" value="FLAGELLAR BIOSYNTHETIC PROTEIN FLHB"/>
    <property type="match status" value="1"/>
</dbReference>
<dbReference type="PRINTS" id="PR00950">
    <property type="entry name" value="TYPE3IMSPROT"/>
</dbReference>
<dbReference type="Gene3D" id="3.40.1690.10">
    <property type="entry name" value="secretion proteins EscU"/>
    <property type="match status" value="1"/>
</dbReference>
<name>A0AAU7CKY5_9BACT</name>
<feature type="transmembrane region" description="Helical" evidence="3">
    <location>
        <begin position="182"/>
        <end position="205"/>
    </location>
</feature>
<feature type="transmembrane region" description="Helical" evidence="3">
    <location>
        <begin position="141"/>
        <end position="162"/>
    </location>
</feature>
<dbReference type="EMBL" id="CP155447">
    <property type="protein sequence ID" value="XBH05886.1"/>
    <property type="molecule type" value="Genomic_DNA"/>
</dbReference>
<keyword evidence="3" id="KW-0472">Membrane</keyword>
<organism evidence="4">
    <name type="scientific">Singulisphaera sp. Ch08</name>
    <dbReference type="NCBI Taxonomy" id="3120278"/>
    <lineage>
        <taxon>Bacteria</taxon>
        <taxon>Pseudomonadati</taxon>
        <taxon>Planctomycetota</taxon>
        <taxon>Planctomycetia</taxon>
        <taxon>Isosphaerales</taxon>
        <taxon>Isosphaeraceae</taxon>
        <taxon>Singulisphaera</taxon>
    </lineage>
</organism>
<feature type="region of interest" description="Disordered" evidence="2">
    <location>
        <begin position="1"/>
        <end position="25"/>
    </location>
</feature>
<dbReference type="PANTHER" id="PTHR30531">
    <property type="entry name" value="FLAGELLAR BIOSYNTHETIC PROTEIN FLHB"/>
    <property type="match status" value="1"/>
</dbReference>
<comment type="similarity">
    <text evidence="1">Belongs to the type III secretion exporter family.</text>
</comment>
<dbReference type="InterPro" id="IPR006135">
    <property type="entry name" value="T3SS_substrate_exporter"/>
</dbReference>
<keyword evidence="3" id="KW-1133">Transmembrane helix</keyword>
<dbReference type="RefSeq" id="WP_406698737.1">
    <property type="nucleotide sequence ID" value="NZ_CP155447.1"/>
</dbReference>
<feature type="transmembrane region" description="Helical" evidence="3">
    <location>
        <begin position="21"/>
        <end position="44"/>
    </location>
</feature>
<evidence type="ECO:0000256" key="1">
    <source>
        <dbReference type="ARBA" id="ARBA00010690"/>
    </source>
</evidence>
<proteinExistence type="inferred from homology"/>
<evidence type="ECO:0000313" key="4">
    <source>
        <dbReference type="EMBL" id="XBH05886.1"/>
    </source>
</evidence>
<evidence type="ECO:0000256" key="3">
    <source>
        <dbReference type="SAM" id="Phobius"/>
    </source>
</evidence>
<sequence length="346" mass="37169">MSEDRTQEPSKLRRQQARERGQVAHSAELTGSVGLLAAVVMLGFRGNDITTSLVTLLREPLLGAPSITADPSEVVMRLRQLALGVIWPLIPVVGSFVLAAIGAHQAQVQGLWVPGLLAPDPTRLWTLGQGQGIVTRGGRGLWSLIKAIAIVAVAAWSIRRGWLDFQQFGAMDTPTLARSVGGTLWLLATWLATTTFVLGLIDFALQLRRYEDLLRTTSEEHREDQRSAEGDPALRSKRRRLVKAWRGDSPELLTGASLVLTGPSGLTLVLAGGPPPRSVSLRSAVQGASGLHLRMAAEAAKLPQIAAPDLARRLIGRRAPALPLPAEALAELASIWPTDRASDRPV</sequence>
<feature type="transmembrane region" description="Helical" evidence="3">
    <location>
        <begin position="81"/>
        <end position="101"/>
    </location>
</feature>
<dbReference type="GO" id="GO:0009306">
    <property type="term" value="P:protein secretion"/>
    <property type="evidence" value="ECO:0007669"/>
    <property type="project" value="InterPro"/>
</dbReference>
<keyword evidence="3" id="KW-0812">Transmembrane</keyword>
<feature type="compositionally biased region" description="Basic and acidic residues" evidence="2">
    <location>
        <begin position="1"/>
        <end position="22"/>
    </location>
</feature>
<dbReference type="AlphaFoldDB" id="A0AAU7CKY5"/>
<dbReference type="InterPro" id="IPR029025">
    <property type="entry name" value="T3SS_substrate_exporter_C"/>
</dbReference>
<dbReference type="GO" id="GO:0005886">
    <property type="term" value="C:plasma membrane"/>
    <property type="evidence" value="ECO:0007669"/>
    <property type="project" value="TreeGrafter"/>
</dbReference>
<dbReference type="Pfam" id="PF01312">
    <property type="entry name" value="Bac_export_2"/>
    <property type="match status" value="1"/>
</dbReference>